<dbReference type="HOGENOM" id="CLU_2148703_0_0_1"/>
<dbReference type="EnsemblMetazoa" id="MESCA010991-RA">
    <property type="protein sequence ID" value="MESCA010991-PA"/>
    <property type="gene ID" value="MESCA010991"/>
</dbReference>
<sequence length="112" mass="12670">MQKHQTRQNPSPAYSDEGLGTKKTIFVLCVVVGCIGILWPKLFYPMFFGNSSPPLPQNRGSVKKLGKCCDVVLDKDKFFNSTLAASSITFGPDLFRRHDKMYQDEISMTFQE</sequence>
<dbReference type="STRING" id="36166.T1H3Z4"/>
<keyword evidence="1" id="KW-0472">Membrane</keyword>
<reference evidence="2" key="2">
    <citation type="submission" date="2015-06" db="UniProtKB">
        <authorList>
            <consortium name="EnsemblMetazoa"/>
        </authorList>
    </citation>
    <scope>IDENTIFICATION</scope>
</reference>
<dbReference type="EMBL" id="CAQQ02082146">
    <property type="status" value="NOT_ANNOTATED_CDS"/>
    <property type="molecule type" value="Genomic_DNA"/>
</dbReference>
<evidence type="ECO:0000256" key="1">
    <source>
        <dbReference type="SAM" id="Phobius"/>
    </source>
</evidence>
<dbReference type="AlphaFoldDB" id="T1H3Z4"/>
<evidence type="ECO:0000313" key="2">
    <source>
        <dbReference type="EnsemblMetazoa" id="MESCA010991-PA"/>
    </source>
</evidence>
<name>T1H3Z4_MEGSC</name>
<keyword evidence="3" id="KW-1185">Reference proteome</keyword>
<accession>T1H3Z4</accession>
<keyword evidence="1" id="KW-1133">Transmembrane helix</keyword>
<dbReference type="Proteomes" id="UP000015102">
    <property type="component" value="Unassembled WGS sequence"/>
</dbReference>
<keyword evidence="1" id="KW-0812">Transmembrane</keyword>
<protein>
    <submittedName>
        <fullName evidence="2">Uncharacterized protein</fullName>
    </submittedName>
</protein>
<organism evidence="2 3">
    <name type="scientific">Megaselia scalaris</name>
    <name type="common">Humpbacked fly</name>
    <name type="synonym">Phora scalaris</name>
    <dbReference type="NCBI Taxonomy" id="36166"/>
    <lineage>
        <taxon>Eukaryota</taxon>
        <taxon>Metazoa</taxon>
        <taxon>Ecdysozoa</taxon>
        <taxon>Arthropoda</taxon>
        <taxon>Hexapoda</taxon>
        <taxon>Insecta</taxon>
        <taxon>Pterygota</taxon>
        <taxon>Neoptera</taxon>
        <taxon>Endopterygota</taxon>
        <taxon>Diptera</taxon>
        <taxon>Brachycera</taxon>
        <taxon>Muscomorpha</taxon>
        <taxon>Platypezoidea</taxon>
        <taxon>Phoridae</taxon>
        <taxon>Megaseliini</taxon>
        <taxon>Megaselia</taxon>
    </lineage>
</organism>
<feature type="transmembrane region" description="Helical" evidence="1">
    <location>
        <begin position="25"/>
        <end position="44"/>
    </location>
</feature>
<dbReference type="PROSITE" id="PS51257">
    <property type="entry name" value="PROKAR_LIPOPROTEIN"/>
    <property type="match status" value="1"/>
</dbReference>
<proteinExistence type="predicted"/>
<evidence type="ECO:0000313" key="3">
    <source>
        <dbReference type="Proteomes" id="UP000015102"/>
    </source>
</evidence>
<reference evidence="3" key="1">
    <citation type="submission" date="2013-02" db="EMBL/GenBank/DDBJ databases">
        <authorList>
            <person name="Hughes D."/>
        </authorList>
    </citation>
    <scope>NUCLEOTIDE SEQUENCE</scope>
    <source>
        <strain>Durham</strain>
        <strain evidence="3">NC isolate 2 -- Noor lab</strain>
    </source>
</reference>